<dbReference type="Pfam" id="PF01547">
    <property type="entry name" value="SBP_bac_1"/>
    <property type="match status" value="1"/>
</dbReference>
<protein>
    <submittedName>
        <fullName evidence="2">Extracellular solute-binding protein</fullName>
    </submittedName>
</protein>
<proteinExistence type="predicted"/>
<evidence type="ECO:0000313" key="3">
    <source>
        <dbReference type="Proteomes" id="UP000515909"/>
    </source>
</evidence>
<dbReference type="Gene3D" id="3.40.190.10">
    <property type="entry name" value="Periplasmic binding protein-like II"/>
    <property type="match status" value="2"/>
</dbReference>
<evidence type="ECO:0000313" key="2">
    <source>
        <dbReference type="EMBL" id="QNK39089.1"/>
    </source>
</evidence>
<dbReference type="SUPFAM" id="SSF53850">
    <property type="entry name" value="Periplasmic binding protein-like II"/>
    <property type="match status" value="1"/>
</dbReference>
<accession>A0A7G8T648</accession>
<dbReference type="RefSeq" id="WP_187034124.1">
    <property type="nucleotide sequence ID" value="NZ_CP060286.1"/>
</dbReference>
<dbReference type="InterPro" id="IPR050490">
    <property type="entry name" value="Bact_solute-bd_prot1"/>
</dbReference>
<dbReference type="EMBL" id="CP060286">
    <property type="protein sequence ID" value="QNK39089.1"/>
    <property type="molecule type" value="Genomic_DNA"/>
</dbReference>
<gene>
    <name evidence="2" type="ORF">HCR03_09795</name>
</gene>
<reference evidence="2 3" key="1">
    <citation type="submission" date="2020-08" db="EMBL/GenBank/DDBJ databases">
        <title>The isolate Caproiciproducens sp. 7D4C2 produces n-caproate at mildly acidic conditions from hexoses: genome and rBOX comparison with related strains and chain-elongating bacteria.</title>
        <authorList>
            <person name="Esquivel-Elizondo S."/>
            <person name="Bagci C."/>
            <person name="Temovska M."/>
            <person name="Jeon B.S."/>
            <person name="Bessarab I."/>
            <person name="Williams R.B.H."/>
            <person name="Huson D.H."/>
            <person name="Angenent L.T."/>
        </authorList>
    </citation>
    <scope>NUCLEOTIDE SEQUENCE [LARGE SCALE GENOMIC DNA]</scope>
    <source>
        <strain evidence="2 3">7D4C2</strain>
    </source>
</reference>
<dbReference type="KEGG" id="cfem:HCR03_09795"/>
<dbReference type="PANTHER" id="PTHR43649">
    <property type="entry name" value="ARABINOSE-BINDING PROTEIN-RELATED"/>
    <property type="match status" value="1"/>
</dbReference>
<dbReference type="Proteomes" id="UP000515909">
    <property type="component" value="Chromosome"/>
</dbReference>
<evidence type="ECO:0000256" key="1">
    <source>
        <dbReference type="SAM" id="SignalP"/>
    </source>
</evidence>
<feature type="signal peptide" evidence="1">
    <location>
        <begin position="1"/>
        <end position="31"/>
    </location>
</feature>
<keyword evidence="1" id="KW-0732">Signal</keyword>
<organism evidence="2 3">
    <name type="scientific">Caproicibacter fermentans</name>
    <dbReference type="NCBI Taxonomy" id="2576756"/>
    <lineage>
        <taxon>Bacteria</taxon>
        <taxon>Bacillati</taxon>
        <taxon>Bacillota</taxon>
        <taxon>Clostridia</taxon>
        <taxon>Eubacteriales</taxon>
        <taxon>Acutalibacteraceae</taxon>
        <taxon>Caproicibacter</taxon>
    </lineage>
</organism>
<dbReference type="AlphaFoldDB" id="A0A7G8T648"/>
<sequence length="432" mass="47260">MKRSFKITSAVLAVCCLAPLFSGCASNSAQNSSSKAPNQKVTLTIYTQYSADDEKQPYDYAVAEMKKEMPNVDLKLEIMAQDDNQKLKTYAATNNLPDIFNATTDIIESFKKSNNILKLDSYVKKFGISDKLLPSAQSLLKDSSEHTYAVPDAGQFAALIYYNKEVLKKCGVEVPTDYEGFLSAVKKIKAKGFVPLALFGKEKWPGVQLFDMLASRENPNGIKDLNDGKAKASDKAYVDAANKMTELIHNGLLPADVFNVSSDDAEAMFKSGKAAMYISGAWALSDLGSSMGDKVGYMYCPLASKENADTVQWNLSGGGYNSGLGVNPRSKNVDIAAEYCCKFALAFAKGRVIKRGDPNPILKETVNPEKPYTAIQKQYVEDSSKFKTMTCFDWGLTNSTFKAGIEDETSKLLTGKYPVSQFTQSVQGSINQ</sequence>
<dbReference type="InterPro" id="IPR006059">
    <property type="entry name" value="SBP"/>
</dbReference>
<name>A0A7G8T648_9FIRM</name>
<dbReference type="PROSITE" id="PS51257">
    <property type="entry name" value="PROKAR_LIPOPROTEIN"/>
    <property type="match status" value="1"/>
</dbReference>
<feature type="chain" id="PRO_5038467369" evidence="1">
    <location>
        <begin position="32"/>
        <end position="432"/>
    </location>
</feature>